<dbReference type="HOGENOM" id="CLU_2359473_0_0_1"/>
<organism evidence="1 2">
    <name type="scientific">Botryotinia fuckeliana (strain T4)</name>
    <name type="common">Noble rot fungus</name>
    <name type="synonym">Botrytis cinerea</name>
    <dbReference type="NCBI Taxonomy" id="999810"/>
    <lineage>
        <taxon>Eukaryota</taxon>
        <taxon>Fungi</taxon>
        <taxon>Dikarya</taxon>
        <taxon>Ascomycota</taxon>
        <taxon>Pezizomycotina</taxon>
        <taxon>Leotiomycetes</taxon>
        <taxon>Helotiales</taxon>
        <taxon>Sclerotiniaceae</taxon>
        <taxon>Botrytis</taxon>
    </lineage>
</organism>
<protein>
    <submittedName>
        <fullName evidence="1">Uncharacterized protein</fullName>
    </submittedName>
</protein>
<evidence type="ECO:0000313" key="2">
    <source>
        <dbReference type="Proteomes" id="UP000008177"/>
    </source>
</evidence>
<accession>G2YZB9</accession>
<proteinExistence type="predicted"/>
<dbReference type="AlphaFoldDB" id="G2YZB9"/>
<dbReference type="Proteomes" id="UP000008177">
    <property type="component" value="Unplaced contigs"/>
</dbReference>
<sequence>MHYPHTTHSEALFLPLTPISPLPLSHSFSHVHSPLFRSAKKHPAHSSSPVIYSDSVFSHDIHTRLNLRLLYLSRPARYGVFGFDFDDPSLSERKKN</sequence>
<dbReference type="InParanoid" id="G2YZB9"/>
<name>G2YZB9_BOTF4</name>
<gene>
    <name evidence="1" type="ORF">BofuT4_uP142290.1</name>
</gene>
<evidence type="ECO:0000313" key="1">
    <source>
        <dbReference type="EMBL" id="CCD56967.1"/>
    </source>
</evidence>
<dbReference type="EMBL" id="FQ790362">
    <property type="protein sequence ID" value="CCD56967.1"/>
    <property type="molecule type" value="Genomic_DNA"/>
</dbReference>
<reference evidence="2" key="1">
    <citation type="journal article" date="2011" name="PLoS Genet.">
        <title>Genomic analysis of the necrotrophic fungal pathogens Sclerotinia sclerotiorum and Botrytis cinerea.</title>
        <authorList>
            <person name="Amselem J."/>
            <person name="Cuomo C.A."/>
            <person name="van Kan J.A."/>
            <person name="Viaud M."/>
            <person name="Benito E.P."/>
            <person name="Couloux A."/>
            <person name="Coutinho P.M."/>
            <person name="de Vries R.P."/>
            <person name="Dyer P.S."/>
            <person name="Fillinger S."/>
            <person name="Fournier E."/>
            <person name="Gout L."/>
            <person name="Hahn M."/>
            <person name="Kohn L."/>
            <person name="Lapalu N."/>
            <person name="Plummer K.M."/>
            <person name="Pradier J.M."/>
            <person name="Quevillon E."/>
            <person name="Sharon A."/>
            <person name="Simon A."/>
            <person name="ten Have A."/>
            <person name="Tudzynski B."/>
            <person name="Tudzynski P."/>
            <person name="Wincker P."/>
            <person name="Andrew M."/>
            <person name="Anthouard V."/>
            <person name="Beever R.E."/>
            <person name="Beffa R."/>
            <person name="Benoit I."/>
            <person name="Bouzid O."/>
            <person name="Brault B."/>
            <person name="Chen Z."/>
            <person name="Choquer M."/>
            <person name="Collemare J."/>
            <person name="Cotton P."/>
            <person name="Danchin E.G."/>
            <person name="Da Silva C."/>
            <person name="Gautier A."/>
            <person name="Giraud C."/>
            <person name="Giraud T."/>
            <person name="Gonzalez C."/>
            <person name="Grossetete S."/>
            <person name="Guldener U."/>
            <person name="Henrissat B."/>
            <person name="Howlett B.J."/>
            <person name="Kodira C."/>
            <person name="Kretschmer M."/>
            <person name="Lappartient A."/>
            <person name="Leroch M."/>
            <person name="Levis C."/>
            <person name="Mauceli E."/>
            <person name="Neuveglise C."/>
            <person name="Oeser B."/>
            <person name="Pearson M."/>
            <person name="Poulain J."/>
            <person name="Poussereau N."/>
            <person name="Quesneville H."/>
            <person name="Rascle C."/>
            <person name="Schumacher J."/>
            <person name="Segurens B."/>
            <person name="Sexton A."/>
            <person name="Silva E."/>
            <person name="Sirven C."/>
            <person name="Soanes D.M."/>
            <person name="Talbot N.J."/>
            <person name="Templeton M."/>
            <person name="Yandava C."/>
            <person name="Yarden O."/>
            <person name="Zeng Q."/>
            <person name="Rollins J.A."/>
            <person name="Lebrun M.H."/>
            <person name="Dickman M."/>
        </authorList>
    </citation>
    <scope>NUCLEOTIDE SEQUENCE [LARGE SCALE GENOMIC DNA]</scope>
    <source>
        <strain evidence="2">T4</strain>
    </source>
</reference>